<evidence type="ECO:0000313" key="2">
    <source>
        <dbReference type="EMBL" id="VEL39438.1"/>
    </source>
</evidence>
<dbReference type="EMBL" id="CAAALY010261272">
    <property type="protein sequence ID" value="VEL39438.1"/>
    <property type="molecule type" value="Genomic_DNA"/>
</dbReference>
<accession>A0A3S5AKU9</accession>
<reference evidence="2" key="1">
    <citation type="submission" date="2018-11" db="EMBL/GenBank/DDBJ databases">
        <authorList>
            <consortium name="Pathogen Informatics"/>
        </authorList>
    </citation>
    <scope>NUCLEOTIDE SEQUENCE</scope>
</reference>
<keyword evidence="3" id="KW-1185">Reference proteome</keyword>
<name>A0A3S5AKU9_9PLAT</name>
<comment type="caution">
    <text evidence="2">The sequence shown here is derived from an EMBL/GenBank/DDBJ whole genome shotgun (WGS) entry which is preliminary data.</text>
</comment>
<proteinExistence type="predicted"/>
<feature type="non-terminal residue" evidence="2">
    <location>
        <position position="774"/>
    </location>
</feature>
<dbReference type="Proteomes" id="UP000784294">
    <property type="component" value="Unassembled WGS sequence"/>
</dbReference>
<sequence>ATFASSVTCGVDCNSSLGSRSSSGPITVLRRRRSNCAASTRSVAFSLGSAKSSWTSEPAYYACAASPTNTFSLPPHSGSSSVFNVANNTSSVSCSSFLGSSTAKTHLSPPRMTSCAAVVSPGGAAAAVSPVDTGVGAFSDETLSRIDISSAPLTLTATWPLPVSRLPVAPIPRLPKRCGELRQPILPAMRSEVGHVRPLVQPAIDAGGDRASSIVNDFGDPSFLTANEMDIRCSTLTGLVSVSLLSQHQLLRHHINSLVSPAINSRYSTSAPFDGVLFVLGNLHDQSQVSPIKGLSGSSNQPFLLQVNTTKSARASVAETSSLDSSLSSVPYSAVQTFGTPVSVSVTNAELAKPVQDACKPHSCIGTDSFIAENLPELVKQPYTGSSALSIVSPGCHHPCKLAEHDSACVIPYQRDNQSESRYAEPSNKGQVTNLPIRGLERKHCLPLCPCASCRAITFAGQNQDSNGDSHLRLGHQYCLGTTAGAFGTEMCTTCWCQPLPACSCCQFDREFSDDLLRSGMRLVPADNPDRALESGRAVLDLGSSVCGTCCHVFSTGHPLAARLVCPFSAPHEALGASQHPMNPSAVECPSSATQSARVRFLSTWLSSNDFTFESRQKAVKSILRCLPDSLPRLILQALPQSHGRTSYAVLPISASSTSYAWGCHTQDCILGANERTAPTEQSSLSRSDSSFVASDSHSITCTNNTISSMPLNSSLMSAASDVCSVHRCARSMAKSRSLEQTIADTLGQTPLGKHTPLSPESNSVLSEGTPAQA</sequence>
<gene>
    <name evidence="2" type="ORF">PXEA_LOCUS32878</name>
</gene>
<feature type="compositionally biased region" description="Polar residues" evidence="1">
    <location>
        <begin position="759"/>
        <end position="774"/>
    </location>
</feature>
<evidence type="ECO:0000313" key="3">
    <source>
        <dbReference type="Proteomes" id="UP000784294"/>
    </source>
</evidence>
<evidence type="ECO:0000256" key="1">
    <source>
        <dbReference type="SAM" id="MobiDB-lite"/>
    </source>
</evidence>
<feature type="region of interest" description="Disordered" evidence="1">
    <location>
        <begin position="747"/>
        <end position="774"/>
    </location>
</feature>
<dbReference type="AlphaFoldDB" id="A0A3S5AKU9"/>
<feature type="non-terminal residue" evidence="2">
    <location>
        <position position="1"/>
    </location>
</feature>
<protein>
    <submittedName>
        <fullName evidence="2">Uncharacterized protein</fullName>
    </submittedName>
</protein>
<organism evidence="2 3">
    <name type="scientific">Protopolystoma xenopodis</name>
    <dbReference type="NCBI Taxonomy" id="117903"/>
    <lineage>
        <taxon>Eukaryota</taxon>
        <taxon>Metazoa</taxon>
        <taxon>Spiralia</taxon>
        <taxon>Lophotrochozoa</taxon>
        <taxon>Platyhelminthes</taxon>
        <taxon>Monogenea</taxon>
        <taxon>Polyopisthocotylea</taxon>
        <taxon>Polystomatidea</taxon>
        <taxon>Polystomatidae</taxon>
        <taxon>Protopolystoma</taxon>
    </lineage>
</organism>